<dbReference type="PROSITE" id="PS50109">
    <property type="entry name" value="HIS_KIN"/>
    <property type="match status" value="1"/>
</dbReference>
<organism evidence="7 8">
    <name type="scientific">Actinobacteria bacterium BACL15 MAG-120823-bin78</name>
    <dbReference type="NCBI Taxonomy" id="1655563"/>
    <lineage>
        <taxon>Bacteria</taxon>
        <taxon>Bacillati</taxon>
        <taxon>Actinomycetota</taxon>
        <taxon>Actinomycetes</taxon>
        <taxon>Actinomycetes incertae sedis</taxon>
        <taxon>ac1 cluster</taxon>
    </lineage>
</organism>
<comment type="caution">
    <text evidence="7">The sequence shown here is derived from an EMBL/GenBank/DDBJ whole genome shotgun (WGS) entry which is preliminary data.</text>
</comment>
<proteinExistence type="predicted"/>
<gene>
    <name evidence="7" type="ORF">ABR55_04175</name>
</gene>
<feature type="domain" description="Histidine kinase" evidence="6">
    <location>
        <begin position="1"/>
        <end position="74"/>
    </location>
</feature>
<dbReference type="CDD" id="cd00075">
    <property type="entry name" value="HATPase"/>
    <property type="match status" value="1"/>
</dbReference>
<comment type="catalytic activity">
    <reaction evidence="1">
        <text>ATP + protein L-histidine = ADP + protein N-phospho-L-histidine.</text>
        <dbReference type="EC" id="2.7.13.3"/>
    </reaction>
</comment>
<protein>
    <recommendedName>
        <fullName evidence="2">histidine kinase</fullName>
        <ecNumber evidence="2">2.7.13.3</ecNumber>
    </recommendedName>
</protein>
<dbReference type="InterPro" id="IPR003594">
    <property type="entry name" value="HATPase_dom"/>
</dbReference>
<evidence type="ECO:0000313" key="7">
    <source>
        <dbReference type="EMBL" id="KRO36996.1"/>
    </source>
</evidence>
<name>A0A0R2PGA5_9ACTN</name>
<evidence type="ECO:0000313" key="8">
    <source>
        <dbReference type="Proteomes" id="UP000052955"/>
    </source>
</evidence>
<dbReference type="AlphaFoldDB" id="A0A0R2PGA5"/>
<dbReference type="PANTHER" id="PTHR43047:SF72">
    <property type="entry name" value="OSMOSENSING HISTIDINE PROTEIN KINASE SLN1"/>
    <property type="match status" value="1"/>
</dbReference>
<sequence length="74" mass="7930">MITVADNGPGLSTEDQARIFERFYRVDASRQRNSKDGSGLGLSIVDAVMRAHGGDVTVASELGKGAAFTLRFKN</sequence>
<dbReference type="EMBL" id="LIAN01000154">
    <property type="protein sequence ID" value="KRO36996.1"/>
    <property type="molecule type" value="Genomic_DNA"/>
</dbReference>
<keyword evidence="5" id="KW-0902">Two-component regulatory system</keyword>
<evidence type="ECO:0000256" key="2">
    <source>
        <dbReference type="ARBA" id="ARBA00012438"/>
    </source>
</evidence>
<evidence type="ECO:0000259" key="6">
    <source>
        <dbReference type="PROSITE" id="PS50109"/>
    </source>
</evidence>
<reference evidence="7 8" key="1">
    <citation type="submission" date="2015-10" db="EMBL/GenBank/DDBJ databases">
        <title>Metagenome-Assembled Genomes uncover a global brackish microbiome.</title>
        <authorList>
            <person name="Hugerth L.W."/>
            <person name="Larsson J."/>
            <person name="Alneberg J."/>
            <person name="Lindh M.V."/>
            <person name="Legrand C."/>
            <person name="Pinhassi J."/>
            <person name="Andersson A.F."/>
        </authorList>
    </citation>
    <scope>NUCLEOTIDE SEQUENCE [LARGE SCALE GENOMIC DNA]</scope>
    <source>
        <strain evidence="7">BACL15 MAG-120823-bin78</strain>
    </source>
</reference>
<dbReference type="PRINTS" id="PR00344">
    <property type="entry name" value="BCTRLSENSOR"/>
</dbReference>
<dbReference type="Proteomes" id="UP000052955">
    <property type="component" value="Unassembled WGS sequence"/>
</dbReference>
<dbReference type="GO" id="GO:0000155">
    <property type="term" value="F:phosphorelay sensor kinase activity"/>
    <property type="evidence" value="ECO:0007669"/>
    <property type="project" value="TreeGrafter"/>
</dbReference>
<evidence type="ECO:0000256" key="4">
    <source>
        <dbReference type="ARBA" id="ARBA00022777"/>
    </source>
</evidence>
<dbReference type="GO" id="GO:0009927">
    <property type="term" value="F:histidine phosphotransfer kinase activity"/>
    <property type="evidence" value="ECO:0007669"/>
    <property type="project" value="TreeGrafter"/>
</dbReference>
<evidence type="ECO:0000256" key="1">
    <source>
        <dbReference type="ARBA" id="ARBA00000085"/>
    </source>
</evidence>
<dbReference type="Pfam" id="PF02518">
    <property type="entry name" value="HATPase_c"/>
    <property type="match status" value="1"/>
</dbReference>
<dbReference type="Gene3D" id="3.30.565.10">
    <property type="entry name" value="Histidine kinase-like ATPase, C-terminal domain"/>
    <property type="match status" value="1"/>
</dbReference>
<evidence type="ECO:0000256" key="5">
    <source>
        <dbReference type="ARBA" id="ARBA00023012"/>
    </source>
</evidence>
<dbReference type="InterPro" id="IPR004358">
    <property type="entry name" value="Sig_transdc_His_kin-like_C"/>
</dbReference>
<keyword evidence="4" id="KW-0418">Kinase</keyword>
<dbReference type="InterPro" id="IPR036890">
    <property type="entry name" value="HATPase_C_sf"/>
</dbReference>
<keyword evidence="3" id="KW-0808">Transferase</keyword>
<dbReference type="EC" id="2.7.13.3" evidence="2"/>
<dbReference type="PANTHER" id="PTHR43047">
    <property type="entry name" value="TWO-COMPONENT HISTIDINE PROTEIN KINASE"/>
    <property type="match status" value="1"/>
</dbReference>
<dbReference type="SUPFAM" id="SSF55874">
    <property type="entry name" value="ATPase domain of HSP90 chaperone/DNA topoisomerase II/histidine kinase"/>
    <property type="match status" value="1"/>
</dbReference>
<dbReference type="InterPro" id="IPR005467">
    <property type="entry name" value="His_kinase_dom"/>
</dbReference>
<evidence type="ECO:0000256" key="3">
    <source>
        <dbReference type="ARBA" id="ARBA00022679"/>
    </source>
</evidence>
<dbReference type="GO" id="GO:0005886">
    <property type="term" value="C:plasma membrane"/>
    <property type="evidence" value="ECO:0007669"/>
    <property type="project" value="TreeGrafter"/>
</dbReference>
<accession>A0A0R2PGA5</accession>